<dbReference type="EMBL" id="QPKB01000002">
    <property type="protein sequence ID" value="RWR76610.1"/>
    <property type="molecule type" value="Genomic_DNA"/>
</dbReference>
<proteinExistence type="inferred from homology"/>
<comment type="subunit">
    <text evidence="1">Homodimer.</text>
</comment>
<gene>
    <name evidence="2" type="ORF">CKAN_00506100</name>
</gene>
<dbReference type="PANTHER" id="PTHR10202:SF26">
    <property type="entry name" value="PRESENILIN"/>
    <property type="match status" value="1"/>
</dbReference>
<keyword evidence="1" id="KW-1133">Transmembrane helix</keyword>
<protein>
    <recommendedName>
        <fullName evidence="1">Presenilin</fullName>
        <ecNumber evidence="1">3.4.23.-</ecNumber>
    </recommendedName>
</protein>
<dbReference type="GO" id="GO:0005789">
    <property type="term" value="C:endoplasmic reticulum membrane"/>
    <property type="evidence" value="ECO:0007669"/>
    <property type="project" value="UniProtKB-SubCell"/>
</dbReference>
<dbReference type="GO" id="GO:0070765">
    <property type="term" value="C:gamma-secretase complex"/>
    <property type="evidence" value="ECO:0007669"/>
    <property type="project" value="TreeGrafter"/>
</dbReference>
<keyword evidence="1" id="KW-0914">Notch signaling pathway</keyword>
<keyword evidence="1" id="KW-0256">Endoplasmic reticulum</keyword>
<comment type="subcellular location">
    <subcellularLocation>
        <location evidence="1">Endoplasmic reticulum membrane</location>
        <topology evidence="1">Multi-pass membrane protein</topology>
    </subcellularLocation>
    <subcellularLocation>
        <location evidence="1">Golgi apparatus membrane</location>
        <topology evidence="1">Multi-pass membrane protein</topology>
    </subcellularLocation>
</comment>
<feature type="transmembrane region" description="Helical" evidence="1">
    <location>
        <begin position="109"/>
        <end position="128"/>
    </location>
</feature>
<dbReference type="OrthoDB" id="20287at2759"/>
<keyword evidence="1" id="KW-0812">Transmembrane</keyword>
<dbReference type="PRINTS" id="PR01072">
    <property type="entry name" value="PRESENILIN"/>
</dbReference>
<keyword evidence="1" id="KW-0378">Hydrolase</keyword>
<comment type="similarity">
    <text evidence="1">Belongs to the peptidase A22A family.</text>
</comment>
<name>A0A443NDI0_9MAGN</name>
<dbReference type="Proteomes" id="UP000283530">
    <property type="component" value="Unassembled WGS sequence"/>
</dbReference>
<sequence>MDSPPLSTTTSTSILSSIGIEIISILSLVSLCMLIVVLLISTIHPSALDSTSIRTTATLVYLESPSDSTSQKVQGALLNIAAFVALITLVFFLFVLLYNYNFTFFLKHYLRFSAFYVFASMGGAIFLSVMQQFSLPIDSITCLVVLFNFTAVGVLLVFAFDSRSSFGRGTWSYWKLSSLPGLRISCLSGQLGVLLIALALCDLVAVLAPNGPLNLLVQLASSRDEELPTLICEAQSIVSCEAVHASNSKLKFGTLLI</sequence>
<dbReference type="GO" id="GO:0000139">
    <property type="term" value="C:Golgi membrane"/>
    <property type="evidence" value="ECO:0007669"/>
    <property type="project" value="UniProtKB-SubCell"/>
</dbReference>
<feature type="transmembrane region" description="Helical" evidence="1">
    <location>
        <begin position="180"/>
        <end position="208"/>
    </location>
</feature>
<keyword evidence="1" id="KW-0472">Membrane</keyword>
<keyword evidence="1" id="KW-0645">Protease</keyword>
<organism evidence="2 3">
    <name type="scientific">Cinnamomum micranthum f. kanehirae</name>
    <dbReference type="NCBI Taxonomy" id="337451"/>
    <lineage>
        <taxon>Eukaryota</taxon>
        <taxon>Viridiplantae</taxon>
        <taxon>Streptophyta</taxon>
        <taxon>Embryophyta</taxon>
        <taxon>Tracheophyta</taxon>
        <taxon>Spermatophyta</taxon>
        <taxon>Magnoliopsida</taxon>
        <taxon>Magnoliidae</taxon>
        <taxon>Laurales</taxon>
        <taxon>Lauraceae</taxon>
        <taxon>Cinnamomum</taxon>
    </lineage>
</organism>
<dbReference type="GO" id="GO:0042500">
    <property type="term" value="F:aspartic endopeptidase activity, intramembrane cleaving"/>
    <property type="evidence" value="ECO:0007669"/>
    <property type="project" value="InterPro"/>
</dbReference>
<dbReference type="PANTHER" id="PTHR10202">
    <property type="entry name" value="PRESENILIN"/>
    <property type="match status" value="1"/>
</dbReference>
<feature type="transmembrane region" description="Helical" evidence="1">
    <location>
        <begin position="140"/>
        <end position="160"/>
    </location>
</feature>
<keyword evidence="3" id="KW-1185">Reference proteome</keyword>
<keyword evidence="1" id="KW-0333">Golgi apparatus</keyword>
<feature type="transmembrane region" description="Helical" evidence="1">
    <location>
        <begin position="20"/>
        <end position="40"/>
    </location>
</feature>
<accession>A0A443NDI0</accession>
<comment type="function">
    <text evidence="1">Probable subunit of the gamma-secretase complex, an endoprotease complex that catalyzes the intramembrane cleavage of integral membrane proteins such as Notch receptors.</text>
</comment>
<evidence type="ECO:0000313" key="2">
    <source>
        <dbReference type="EMBL" id="RWR76610.1"/>
    </source>
</evidence>
<comment type="caution">
    <text evidence="2">The sequence shown here is derived from an EMBL/GenBank/DDBJ whole genome shotgun (WGS) entry which is preliminary data.</text>
</comment>
<dbReference type="EC" id="3.4.23.-" evidence="1"/>
<evidence type="ECO:0000313" key="3">
    <source>
        <dbReference type="Proteomes" id="UP000283530"/>
    </source>
</evidence>
<dbReference type="InterPro" id="IPR001108">
    <property type="entry name" value="Peptidase_A22A"/>
</dbReference>
<dbReference type="GO" id="GO:0016485">
    <property type="term" value="P:protein processing"/>
    <property type="evidence" value="ECO:0007669"/>
    <property type="project" value="InterPro"/>
</dbReference>
<evidence type="ECO:0000256" key="1">
    <source>
        <dbReference type="RuleBase" id="RU361148"/>
    </source>
</evidence>
<feature type="transmembrane region" description="Helical" evidence="1">
    <location>
        <begin position="76"/>
        <end position="97"/>
    </location>
</feature>
<dbReference type="GO" id="GO:0006509">
    <property type="term" value="P:membrane protein ectodomain proteolysis"/>
    <property type="evidence" value="ECO:0007669"/>
    <property type="project" value="TreeGrafter"/>
</dbReference>
<dbReference type="AlphaFoldDB" id="A0A443NDI0"/>
<dbReference type="STRING" id="337451.A0A443NDI0"/>
<dbReference type="Pfam" id="PF01080">
    <property type="entry name" value="Presenilin"/>
    <property type="match status" value="2"/>
</dbReference>
<reference evidence="2 3" key="1">
    <citation type="journal article" date="2019" name="Nat. Plants">
        <title>Stout camphor tree genome fills gaps in understanding of flowering plant genome evolution.</title>
        <authorList>
            <person name="Chaw S.M."/>
            <person name="Liu Y.C."/>
            <person name="Wu Y.W."/>
            <person name="Wang H.Y."/>
            <person name="Lin C.I."/>
            <person name="Wu C.S."/>
            <person name="Ke H.M."/>
            <person name="Chang L.Y."/>
            <person name="Hsu C.Y."/>
            <person name="Yang H.T."/>
            <person name="Sudianto E."/>
            <person name="Hsu M.H."/>
            <person name="Wu K.P."/>
            <person name="Wang L.N."/>
            <person name="Leebens-Mack J.H."/>
            <person name="Tsai I.J."/>
        </authorList>
    </citation>
    <scope>NUCLEOTIDE SEQUENCE [LARGE SCALE GENOMIC DNA]</scope>
    <source>
        <strain evidence="3">cv. Chaw 1501</strain>
        <tissue evidence="2">Young leaves</tissue>
    </source>
</reference>
<comment type="domain">
    <text evidence="1">The PAL motif is required for normal active site conformation.</text>
</comment>
<dbReference type="GO" id="GO:0007219">
    <property type="term" value="P:Notch signaling pathway"/>
    <property type="evidence" value="ECO:0007669"/>
    <property type="project" value="UniProtKB-KW"/>
</dbReference>